<dbReference type="Pfam" id="PF14022">
    <property type="entry name" value="DUF4238"/>
    <property type="match status" value="1"/>
</dbReference>
<organism evidence="1 2">
    <name type="scientific">Paenibacillus radicis</name>
    <name type="common">ex Xue et al. 2023</name>
    <dbReference type="NCBI Taxonomy" id="2972489"/>
    <lineage>
        <taxon>Bacteria</taxon>
        <taxon>Bacillati</taxon>
        <taxon>Bacillota</taxon>
        <taxon>Bacilli</taxon>
        <taxon>Bacillales</taxon>
        <taxon>Paenibacillaceae</taxon>
        <taxon>Paenibacillus</taxon>
    </lineage>
</organism>
<comment type="caution">
    <text evidence="1">The sequence shown here is derived from an EMBL/GenBank/DDBJ whole genome shotgun (WGS) entry which is preliminary data.</text>
</comment>
<protein>
    <submittedName>
        <fullName evidence="1">DUF4238 domain-containing protein</fullName>
    </submittedName>
</protein>
<evidence type="ECO:0000313" key="2">
    <source>
        <dbReference type="Proteomes" id="UP001300012"/>
    </source>
</evidence>
<sequence>MSEAIYHHLVPRTYLKSWCHYGYSAHAYNREGQKIRDGVNVNNHFGYNHYHSLRVGMSYLEEEDLSQIFKELSGFRVEYEGRYLEDLKEWNEKFYDRENWELIYPNGNRVPKKKKNSLFQSIEHAALPVIETGWARKYEGKWNELLRVIEQKVLVEEEDTEIPEFYKGLIMKMIVSIGWRSERSSEVYTEVLNQIDNAVN</sequence>
<dbReference type="RefSeq" id="WP_258212773.1">
    <property type="nucleotide sequence ID" value="NZ_JANQBD010000004.1"/>
</dbReference>
<dbReference type="EMBL" id="JANQBD010000004">
    <property type="protein sequence ID" value="MCR8631180.1"/>
    <property type="molecule type" value="Genomic_DNA"/>
</dbReference>
<dbReference type="Proteomes" id="UP001300012">
    <property type="component" value="Unassembled WGS sequence"/>
</dbReference>
<accession>A0ABT1YDA3</accession>
<reference evidence="1 2" key="1">
    <citation type="submission" date="2022-08" db="EMBL/GenBank/DDBJ databases">
        <title>Paenibacillus endoradicis sp. nov., Paenibacillus radicibacter sp. nov and Paenibacillus pararadicis sp. nov., three cold-adapted plant growth-promoting bacteria isolated from root of Larix gmelinii in Great Khingan.</title>
        <authorList>
            <person name="Xue H."/>
        </authorList>
    </citation>
    <scope>NUCLEOTIDE SEQUENCE [LARGE SCALE GENOMIC DNA]</scope>
    <source>
        <strain evidence="1 2">N5-1-1-5</strain>
    </source>
</reference>
<keyword evidence="2" id="KW-1185">Reference proteome</keyword>
<gene>
    <name evidence="1" type="ORF">NV381_08200</name>
</gene>
<name>A0ABT1YDA3_9BACL</name>
<dbReference type="InterPro" id="IPR025332">
    <property type="entry name" value="DUF4238"/>
</dbReference>
<evidence type="ECO:0000313" key="1">
    <source>
        <dbReference type="EMBL" id="MCR8631180.1"/>
    </source>
</evidence>
<proteinExistence type="predicted"/>